<comment type="cofactor">
    <cofactor evidence="1">
        <name>Zn(2+)</name>
        <dbReference type="ChEBI" id="CHEBI:29105"/>
    </cofactor>
</comment>
<evidence type="ECO:0000256" key="2">
    <source>
        <dbReference type="ARBA" id="ARBA00007357"/>
    </source>
</evidence>
<dbReference type="Gene3D" id="3.40.390.10">
    <property type="entry name" value="Collagenase (Catalytic Domain)"/>
    <property type="match status" value="1"/>
</dbReference>
<evidence type="ECO:0000256" key="5">
    <source>
        <dbReference type="ARBA" id="ARBA00022801"/>
    </source>
</evidence>
<keyword evidence="3" id="KW-0645">Protease</keyword>
<evidence type="ECO:0000313" key="10">
    <source>
        <dbReference type="EMBL" id="QCK16015.1"/>
    </source>
</evidence>
<dbReference type="Proteomes" id="UP000298616">
    <property type="component" value="Chromosome"/>
</dbReference>
<dbReference type="PROSITE" id="PS51885">
    <property type="entry name" value="NEPRILYSIN"/>
    <property type="match status" value="1"/>
</dbReference>
<dbReference type="InterPro" id="IPR008753">
    <property type="entry name" value="Peptidase_M13_N"/>
</dbReference>
<keyword evidence="11" id="KW-1185">Reference proteome</keyword>
<dbReference type="SUPFAM" id="SSF55486">
    <property type="entry name" value="Metalloproteases ('zincins'), catalytic domain"/>
    <property type="match status" value="1"/>
</dbReference>
<dbReference type="GO" id="GO:0046872">
    <property type="term" value="F:metal ion binding"/>
    <property type="evidence" value="ECO:0007669"/>
    <property type="project" value="UniProtKB-KW"/>
</dbReference>
<dbReference type="InterPro" id="IPR024079">
    <property type="entry name" value="MetalloPept_cat_dom_sf"/>
</dbReference>
<proteinExistence type="inferred from homology"/>
<organism evidence="10 11">
    <name type="scientific">Mangrovivirga cuniculi</name>
    <dbReference type="NCBI Taxonomy" id="2715131"/>
    <lineage>
        <taxon>Bacteria</taxon>
        <taxon>Pseudomonadati</taxon>
        <taxon>Bacteroidota</taxon>
        <taxon>Cytophagia</taxon>
        <taxon>Cytophagales</taxon>
        <taxon>Mangrovivirgaceae</taxon>
        <taxon>Mangrovivirga</taxon>
    </lineage>
</organism>
<dbReference type="AlphaFoldDB" id="A0A4D7JZ82"/>
<keyword evidence="6" id="KW-0862">Zinc</keyword>
<dbReference type="Gene3D" id="1.10.1380.10">
    <property type="entry name" value="Neutral endopeptidase , domain2"/>
    <property type="match status" value="1"/>
</dbReference>
<dbReference type="KEGG" id="fpf:DCC35_15345"/>
<evidence type="ECO:0000256" key="6">
    <source>
        <dbReference type="ARBA" id="ARBA00022833"/>
    </source>
</evidence>
<dbReference type="GO" id="GO:0005886">
    <property type="term" value="C:plasma membrane"/>
    <property type="evidence" value="ECO:0007669"/>
    <property type="project" value="TreeGrafter"/>
</dbReference>
<keyword evidence="7" id="KW-0482">Metalloprotease</keyword>
<protein>
    <submittedName>
        <fullName evidence="10">M13 family peptidase</fullName>
    </submittedName>
</protein>
<dbReference type="EMBL" id="CP028923">
    <property type="protein sequence ID" value="QCK16015.1"/>
    <property type="molecule type" value="Genomic_DNA"/>
</dbReference>
<feature type="domain" description="Peptidase M13 N-terminal" evidence="9">
    <location>
        <begin position="40"/>
        <end position="419"/>
    </location>
</feature>
<evidence type="ECO:0000313" key="11">
    <source>
        <dbReference type="Proteomes" id="UP000298616"/>
    </source>
</evidence>
<evidence type="ECO:0000256" key="4">
    <source>
        <dbReference type="ARBA" id="ARBA00022723"/>
    </source>
</evidence>
<dbReference type="InterPro" id="IPR042089">
    <property type="entry name" value="Peptidase_M13_dom_2"/>
</dbReference>
<dbReference type="PROSITE" id="PS51257">
    <property type="entry name" value="PROKAR_LIPOPROTEIN"/>
    <property type="match status" value="1"/>
</dbReference>
<feature type="domain" description="Peptidase M13 C-terminal" evidence="8">
    <location>
        <begin position="471"/>
        <end position="673"/>
    </location>
</feature>
<dbReference type="Pfam" id="PF05649">
    <property type="entry name" value="Peptidase_M13_N"/>
    <property type="match status" value="1"/>
</dbReference>
<keyword evidence="5" id="KW-0378">Hydrolase</keyword>
<dbReference type="PRINTS" id="PR00786">
    <property type="entry name" value="NEPRILYSIN"/>
</dbReference>
<dbReference type="RefSeq" id="WP_137091614.1">
    <property type="nucleotide sequence ID" value="NZ_CP028923.1"/>
</dbReference>
<reference evidence="10 11" key="1">
    <citation type="submission" date="2018-04" db="EMBL/GenBank/DDBJ databases">
        <title>Complete genome uncultured novel isolate.</title>
        <authorList>
            <person name="Merlino G."/>
        </authorList>
    </citation>
    <scope>NUCLEOTIDE SEQUENCE [LARGE SCALE GENOMIC DNA]</scope>
    <source>
        <strain evidence="11">R1DC9</strain>
    </source>
</reference>
<dbReference type="PANTHER" id="PTHR11733:SF167">
    <property type="entry name" value="FI17812P1-RELATED"/>
    <property type="match status" value="1"/>
</dbReference>
<evidence type="ECO:0000256" key="1">
    <source>
        <dbReference type="ARBA" id="ARBA00001947"/>
    </source>
</evidence>
<evidence type="ECO:0000259" key="9">
    <source>
        <dbReference type="Pfam" id="PF05649"/>
    </source>
</evidence>
<dbReference type="GO" id="GO:0016485">
    <property type="term" value="P:protein processing"/>
    <property type="evidence" value="ECO:0007669"/>
    <property type="project" value="TreeGrafter"/>
</dbReference>
<dbReference type="InterPro" id="IPR018497">
    <property type="entry name" value="Peptidase_M13_C"/>
</dbReference>
<dbReference type="GO" id="GO:0004222">
    <property type="term" value="F:metalloendopeptidase activity"/>
    <property type="evidence" value="ECO:0007669"/>
    <property type="project" value="InterPro"/>
</dbReference>
<accession>A0A4D7JZ82</accession>
<gene>
    <name evidence="10" type="ORF">DCC35_15345</name>
</gene>
<dbReference type="InterPro" id="IPR000718">
    <property type="entry name" value="Peptidase_M13"/>
</dbReference>
<comment type="similarity">
    <text evidence="2">Belongs to the peptidase M13 family.</text>
</comment>
<dbReference type="PANTHER" id="PTHR11733">
    <property type="entry name" value="ZINC METALLOPROTEASE FAMILY M13 NEPRILYSIN-RELATED"/>
    <property type="match status" value="1"/>
</dbReference>
<evidence type="ECO:0000256" key="3">
    <source>
        <dbReference type="ARBA" id="ARBA00022670"/>
    </source>
</evidence>
<dbReference type="OrthoDB" id="9775677at2"/>
<name>A0A4D7JZ82_9BACT</name>
<evidence type="ECO:0000259" key="8">
    <source>
        <dbReference type="Pfam" id="PF01431"/>
    </source>
</evidence>
<dbReference type="Pfam" id="PF01431">
    <property type="entry name" value="Peptidase_M13"/>
    <property type="match status" value="1"/>
</dbReference>
<keyword evidence="4" id="KW-0479">Metal-binding</keyword>
<dbReference type="CDD" id="cd08662">
    <property type="entry name" value="M13"/>
    <property type="match status" value="1"/>
</dbReference>
<sequence>MKKIYLLLLAAGIMGCQTNEENSSNKAIDVSLMDTTVRAQDDFFRYVNGTWVDETEIPGDQGRWGSFNELREKSTTTVREVLENALESGELKEGSDEYKAGLFYNVGMDSSLAENVGIKPLAPYFDQINDISDKVSLQEYVIQDHKRGGSVFFGFGVLADLKNSKVNAAYLWQSGLGLPDRDYYFKEDSVSQSIREEYVKHVEKMLVLAGEDLEIASSQAKKVMEIETLLADSSRTRVEMRNIPALYNKYAVGNVAELNDEFNWSEYFAGIGLADLDSIIVSVPEFFQGVDVVVSNYDSEAWKAYLKWHLINDYANYLSNDLVSQNFAFYGKKLRGTEEMRPRWKRVLSMVNGVAGEAVGKLYVAEAFPPEAKETADKMVKNVLSAFGDRIEALDWMTDSTKTKALEKLSTITVKIGYPDEWKDYSDLNIVETSLVENMINAREWNFKKDIEKVGQPVDKKEWGMTPQTVNAYYSPLNNEIVFPAAILQPPFFDFKADDAVNYGGIGAVIGHEVSHGFDDNGSRFDSEGNMKNWWSETDAEQFESKSAMLIKQFDQYEPLPAVNVNGKLTLGENIGDLCGLSVAYDGLMNHYEATSKPEPIAGFTAEQRFFMSWATVWRIKYRDETLRNLIQTDSHSPGMYRANGPLKNIDAFYAAFNVEEGDDMYLPEEKRVKIW</sequence>
<evidence type="ECO:0000256" key="7">
    <source>
        <dbReference type="ARBA" id="ARBA00023049"/>
    </source>
</evidence>